<feature type="compositionally biased region" description="Basic and acidic residues" evidence="1">
    <location>
        <begin position="682"/>
        <end position="713"/>
    </location>
</feature>
<dbReference type="GO" id="GO:0000447">
    <property type="term" value="P:endonucleolytic cleavage in ITS1 to separate SSU-rRNA from 5.8S rRNA and LSU-rRNA from tricistronic rRNA transcript (SSU-rRNA, 5.8S rRNA, LSU-rRNA)"/>
    <property type="evidence" value="ECO:0007669"/>
    <property type="project" value="TreeGrafter"/>
</dbReference>
<dbReference type="SUPFAM" id="SSF48371">
    <property type="entry name" value="ARM repeat"/>
    <property type="match status" value="1"/>
</dbReference>
<dbReference type="SMART" id="SM00025">
    <property type="entry name" value="Pumilio"/>
    <property type="match status" value="7"/>
</dbReference>
<dbReference type="InterPro" id="IPR016024">
    <property type="entry name" value="ARM-type_fold"/>
</dbReference>
<evidence type="ECO:0000313" key="2">
    <source>
        <dbReference type="EMBL" id="CAH1780510.1"/>
    </source>
</evidence>
<dbReference type="GO" id="GO:0005730">
    <property type="term" value="C:nucleolus"/>
    <property type="evidence" value="ECO:0007669"/>
    <property type="project" value="TreeGrafter"/>
</dbReference>
<dbReference type="PANTHER" id="PTHR13102:SF0">
    <property type="entry name" value="NUCLEOLAR PROTEIN 9"/>
    <property type="match status" value="1"/>
</dbReference>
<feature type="region of interest" description="Disordered" evidence="1">
    <location>
        <begin position="611"/>
        <end position="713"/>
    </location>
</feature>
<dbReference type="PROSITE" id="PS50302">
    <property type="entry name" value="PUM"/>
    <property type="match status" value="2"/>
</dbReference>
<dbReference type="GO" id="GO:0030686">
    <property type="term" value="C:90S preribosome"/>
    <property type="evidence" value="ECO:0007669"/>
    <property type="project" value="TreeGrafter"/>
</dbReference>
<dbReference type="GO" id="GO:0030688">
    <property type="term" value="C:preribosome, small subunit precursor"/>
    <property type="evidence" value="ECO:0007669"/>
    <property type="project" value="TreeGrafter"/>
</dbReference>
<dbReference type="PANTHER" id="PTHR13102">
    <property type="entry name" value="NUCLEOLAR PROTEIN 9"/>
    <property type="match status" value="1"/>
</dbReference>
<evidence type="ECO:0000256" key="1">
    <source>
        <dbReference type="SAM" id="MobiDB-lite"/>
    </source>
</evidence>
<protein>
    <submittedName>
        <fullName evidence="2">Uncharacterized protein</fullName>
    </submittedName>
</protein>
<feature type="compositionally biased region" description="Basic and acidic residues" evidence="1">
    <location>
        <begin position="655"/>
        <end position="674"/>
    </location>
</feature>
<reference evidence="2" key="1">
    <citation type="submission" date="2022-03" db="EMBL/GenBank/DDBJ databases">
        <authorList>
            <person name="Martin C."/>
        </authorList>
    </citation>
    <scope>NUCLEOTIDE SEQUENCE</scope>
</reference>
<feature type="compositionally biased region" description="Polar residues" evidence="1">
    <location>
        <begin position="643"/>
        <end position="652"/>
    </location>
</feature>
<dbReference type="GO" id="GO:0000056">
    <property type="term" value="P:ribosomal small subunit export from nucleus"/>
    <property type="evidence" value="ECO:0007669"/>
    <property type="project" value="TreeGrafter"/>
</dbReference>
<name>A0A8J1Y794_OWEFU</name>
<feature type="non-terminal residue" evidence="2">
    <location>
        <position position="1"/>
    </location>
</feature>
<organism evidence="2 3">
    <name type="scientific">Owenia fusiformis</name>
    <name type="common">Polychaete worm</name>
    <dbReference type="NCBI Taxonomy" id="6347"/>
    <lineage>
        <taxon>Eukaryota</taxon>
        <taxon>Metazoa</taxon>
        <taxon>Spiralia</taxon>
        <taxon>Lophotrochozoa</taxon>
        <taxon>Annelida</taxon>
        <taxon>Polychaeta</taxon>
        <taxon>Sedentaria</taxon>
        <taxon>Canalipalpata</taxon>
        <taxon>Sabellida</taxon>
        <taxon>Oweniida</taxon>
        <taxon>Oweniidae</taxon>
        <taxon>Owenia</taxon>
    </lineage>
</organism>
<sequence length="713" mass="80959">RFKKLSMGKKTFSDSSKTKPKGAGRVGRLDDNVLGYYRKVSETIQGEFETQEEKDLFLNNVIKQLATECISVSRNQTASRIIEQLIAVSNATQLQVLMKAFSTDWYTVCMDRFASHVVQALILHSPQYFKEKTKDSEPNDGNNNDDGNNNTDAEGSIKDLFTSFSKLVMANLPEFIIHTYASHIVRVVIEVLCGVRVDEHIVRSKISRNQNNKGPHGPSDKKAQVSIANSEEEFKPILKELAARIVSLSEIREHVKNATASPVIQTLLLVLSKKGPKRCHKIINQIFLEEASLGTLAEDEIGSHMVELVLSVLDSEHYDSAYQQHFKGKLLQLALHHTGNFVVQTLLSKAHTKEQFEAMYKELSHHIEDILAANHMGVIVKIAETCVRLGTRQDKFYKNITKAFHCHKPEERQQHVVRLLTSLTAYEVYFGLEVKPTEESDEGDEKDTKAAEPTPVEKELTVFNYHGSMLLQQLLKFGNPKSLVTSILSLTQRELTSMACNPIACHIIESFIKSPSIGETSHDKLYTKLQGCYSVIACDRTGSRVIDTLWNCAILKHKFIMAENLAKESEKLRNNNFGKFVFRNCGIHNFIHRRQDWKENQKGNIRKRKILDGIFDDEKPQNKKRQNDISHEENIQMDDFFSVNGTDDSSPPKNADSDSKSSKQDRFSKKDFGNKKSKGKNLKKDRFKTKSDGQIKDKGMLKLLDDMQPSRKK</sequence>
<dbReference type="InterPro" id="IPR040000">
    <property type="entry name" value="NOP9"/>
</dbReference>
<feature type="compositionally biased region" description="Basic and acidic residues" evidence="1">
    <location>
        <begin position="616"/>
        <end position="634"/>
    </location>
</feature>
<feature type="region of interest" description="Disordered" evidence="1">
    <location>
        <begin position="1"/>
        <end position="24"/>
    </location>
</feature>
<dbReference type="Gene3D" id="1.25.10.10">
    <property type="entry name" value="Leucine-rich Repeat Variant"/>
    <property type="match status" value="3"/>
</dbReference>
<dbReference type="GO" id="GO:0000472">
    <property type="term" value="P:endonucleolytic cleavage to generate mature 5'-end of SSU-rRNA from (SSU-rRNA, 5.8S rRNA, LSU-rRNA)"/>
    <property type="evidence" value="ECO:0007669"/>
    <property type="project" value="TreeGrafter"/>
</dbReference>
<comment type="caution">
    <text evidence="2">The sequence shown here is derived from an EMBL/GenBank/DDBJ whole genome shotgun (WGS) entry which is preliminary data.</text>
</comment>
<feature type="region of interest" description="Disordered" evidence="1">
    <location>
        <begin position="206"/>
        <end position="226"/>
    </location>
</feature>
<dbReference type="InterPro" id="IPR011989">
    <property type="entry name" value="ARM-like"/>
</dbReference>
<keyword evidence="3" id="KW-1185">Reference proteome</keyword>
<dbReference type="GO" id="GO:0003723">
    <property type="term" value="F:RNA binding"/>
    <property type="evidence" value="ECO:0007669"/>
    <property type="project" value="InterPro"/>
</dbReference>
<accession>A0A8J1Y794</accession>
<dbReference type="AlphaFoldDB" id="A0A8J1Y794"/>
<dbReference type="GO" id="GO:0000480">
    <property type="term" value="P:endonucleolytic cleavage in 5'-ETS of tricistronic rRNA transcript (SSU-rRNA, 5.8S rRNA, LSU-rRNA)"/>
    <property type="evidence" value="ECO:0007669"/>
    <property type="project" value="TreeGrafter"/>
</dbReference>
<dbReference type="OrthoDB" id="9987665at2759"/>
<dbReference type="EMBL" id="CAIIXF020000003">
    <property type="protein sequence ID" value="CAH1780510.1"/>
    <property type="molecule type" value="Genomic_DNA"/>
</dbReference>
<dbReference type="Pfam" id="PF22493">
    <property type="entry name" value="PUF_NOP9"/>
    <property type="match status" value="1"/>
</dbReference>
<feature type="compositionally biased region" description="Low complexity" evidence="1">
    <location>
        <begin position="139"/>
        <end position="150"/>
    </location>
</feature>
<feature type="region of interest" description="Disordered" evidence="1">
    <location>
        <begin position="131"/>
        <end position="153"/>
    </location>
</feature>
<evidence type="ECO:0000313" key="3">
    <source>
        <dbReference type="Proteomes" id="UP000749559"/>
    </source>
</evidence>
<dbReference type="Proteomes" id="UP000749559">
    <property type="component" value="Unassembled WGS sequence"/>
</dbReference>
<proteinExistence type="predicted"/>
<gene>
    <name evidence="2" type="ORF">OFUS_LOCUS7198</name>
</gene>
<dbReference type="InterPro" id="IPR001313">
    <property type="entry name" value="Pumilio_RNA-bd_rpt"/>
</dbReference>